<dbReference type="InterPro" id="IPR004638">
    <property type="entry name" value="EmrB-like"/>
</dbReference>
<feature type="transmembrane region" description="Helical" evidence="7">
    <location>
        <begin position="309"/>
        <end position="326"/>
    </location>
</feature>
<evidence type="ECO:0000313" key="10">
    <source>
        <dbReference type="EMBL" id="CAB4638156.1"/>
    </source>
</evidence>
<organism evidence="9">
    <name type="scientific">freshwater metagenome</name>
    <dbReference type="NCBI Taxonomy" id="449393"/>
    <lineage>
        <taxon>unclassified sequences</taxon>
        <taxon>metagenomes</taxon>
        <taxon>ecological metagenomes</taxon>
    </lineage>
</organism>
<feature type="transmembrane region" description="Helical" evidence="7">
    <location>
        <begin position="276"/>
        <end position="297"/>
    </location>
</feature>
<dbReference type="GO" id="GO:0005886">
    <property type="term" value="C:plasma membrane"/>
    <property type="evidence" value="ECO:0007669"/>
    <property type="project" value="UniProtKB-SubCell"/>
</dbReference>
<dbReference type="AlphaFoldDB" id="A0A6J6EXB1"/>
<dbReference type="CDD" id="cd17321">
    <property type="entry name" value="MFS_MMR_MDR_like"/>
    <property type="match status" value="1"/>
</dbReference>
<sequence length="495" mass="51736">MSQKSTNQLELDPNRWRTLFVVAIAQLMVVLDSSIVNIAIPSAKADLGITDANQQWVITAYTLAFGSLLLIGGRIGDFMGRKKIFLVGLIGFAAVSALGGIASNQELLFAARALQGVFGALLAPAALAIISVTFTVPAERAKAFGVVGAISGGGAAIGLILGGALTEYFSWRWCLGVNVPIALLAAILAIKYVKESKAEGEHSYDIPGVFTATAGLFSLTYGFNEAATKGWSANSTIAFLVAAVILLVLFVIVEAKVSNPMMPLRVVTERNRGGSYLGSLIVGAGLFSMFLFLGLYLQIILGYSPLKSGFAFLPFTAGIIVFAGIASQLLPKFGPKPLMVPGLVFAGIGLLMLTRITPDTSYAGYVLPSLLIMSSGMALVFIPLTSTSLHGVSNQDTGVASAMINTSQQVGGSLGTALLNTVAATAATSYVIANKEVGVDFPGMAQKFYPYGITHGYTVAFTVSAALLFAGAVVLFFFINIGKESLVETEGVITH</sequence>
<name>A0A6J6EXB1_9ZZZZ</name>
<dbReference type="InterPro" id="IPR011701">
    <property type="entry name" value="MFS"/>
</dbReference>
<dbReference type="GO" id="GO:0022857">
    <property type="term" value="F:transmembrane transporter activity"/>
    <property type="evidence" value="ECO:0007669"/>
    <property type="project" value="InterPro"/>
</dbReference>
<evidence type="ECO:0000256" key="4">
    <source>
        <dbReference type="ARBA" id="ARBA00022692"/>
    </source>
</evidence>
<feature type="domain" description="Major facilitator superfamily (MFS) profile" evidence="8">
    <location>
        <begin position="18"/>
        <end position="483"/>
    </location>
</feature>
<feature type="transmembrane region" description="Helical" evidence="7">
    <location>
        <begin position="114"/>
        <end position="136"/>
    </location>
</feature>
<dbReference type="Pfam" id="PF07690">
    <property type="entry name" value="MFS_1"/>
    <property type="match status" value="1"/>
</dbReference>
<evidence type="ECO:0000256" key="1">
    <source>
        <dbReference type="ARBA" id="ARBA00004651"/>
    </source>
</evidence>
<dbReference type="PANTHER" id="PTHR42718">
    <property type="entry name" value="MAJOR FACILITATOR SUPERFAMILY MULTIDRUG TRANSPORTER MFSC"/>
    <property type="match status" value="1"/>
</dbReference>
<dbReference type="SUPFAM" id="SSF103473">
    <property type="entry name" value="MFS general substrate transporter"/>
    <property type="match status" value="1"/>
</dbReference>
<feature type="transmembrane region" description="Helical" evidence="7">
    <location>
        <begin position="20"/>
        <end position="40"/>
    </location>
</feature>
<protein>
    <submittedName>
        <fullName evidence="9">Unannotated protein</fullName>
    </submittedName>
</protein>
<keyword evidence="3" id="KW-1003">Cell membrane</keyword>
<feature type="transmembrane region" description="Helical" evidence="7">
    <location>
        <begin position="143"/>
        <end position="164"/>
    </location>
</feature>
<feature type="transmembrane region" description="Helical" evidence="7">
    <location>
        <begin position="170"/>
        <end position="192"/>
    </location>
</feature>
<evidence type="ECO:0000256" key="3">
    <source>
        <dbReference type="ARBA" id="ARBA00022475"/>
    </source>
</evidence>
<dbReference type="InterPro" id="IPR020846">
    <property type="entry name" value="MFS_dom"/>
</dbReference>
<comment type="subcellular location">
    <subcellularLocation>
        <location evidence="1">Cell membrane</location>
        <topology evidence="1">Multi-pass membrane protein</topology>
    </subcellularLocation>
</comment>
<evidence type="ECO:0000259" key="8">
    <source>
        <dbReference type="PROSITE" id="PS50850"/>
    </source>
</evidence>
<dbReference type="PRINTS" id="PR01036">
    <property type="entry name" value="TCRTETB"/>
</dbReference>
<dbReference type="PROSITE" id="PS50850">
    <property type="entry name" value="MFS"/>
    <property type="match status" value="1"/>
</dbReference>
<dbReference type="InterPro" id="IPR036259">
    <property type="entry name" value="MFS_trans_sf"/>
</dbReference>
<evidence type="ECO:0000256" key="7">
    <source>
        <dbReference type="SAM" id="Phobius"/>
    </source>
</evidence>
<feature type="transmembrane region" description="Helical" evidence="7">
    <location>
        <begin position="84"/>
        <end position="102"/>
    </location>
</feature>
<keyword evidence="4 7" id="KW-0812">Transmembrane</keyword>
<accession>A0A6J6EXB1</accession>
<proteinExistence type="predicted"/>
<keyword evidence="5 7" id="KW-1133">Transmembrane helix</keyword>
<evidence type="ECO:0000256" key="2">
    <source>
        <dbReference type="ARBA" id="ARBA00022448"/>
    </source>
</evidence>
<dbReference type="EMBL" id="CAEZVX010000023">
    <property type="protein sequence ID" value="CAB4638156.1"/>
    <property type="molecule type" value="Genomic_DNA"/>
</dbReference>
<feature type="transmembrane region" description="Helical" evidence="7">
    <location>
        <begin position="362"/>
        <end position="384"/>
    </location>
</feature>
<evidence type="ECO:0000256" key="6">
    <source>
        <dbReference type="ARBA" id="ARBA00023136"/>
    </source>
</evidence>
<gene>
    <name evidence="9" type="ORF">UFOPK1755_00535</name>
    <name evidence="10" type="ORF">UFOPK2155_00317</name>
</gene>
<dbReference type="Gene3D" id="1.20.1720.10">
    <property type="entry name" value="Multidrug resistance protein D"/>
    <property type="match status" value="1"/>
</dbReference>
<evidence type="ECO:0000313" key="9">
    <source>
        <dbReference type="EMBL" id="CAB4581262.1"/>
    </source>
</evidence>
<feature type="transmembrane region" description="Helical" evidence="7">
    <location>
        <begin position="457"/>
        <end position="479"/>
    </location>
</feature>
<dbReference type="Gene3D" id="1.20.1250.20">
    <property type="entry name" value="MFS general substrate transporter like domains"/>
    <property type="match status" value="1"/>
</dbReference>
<feature type="transmembrane region" description="Helical" evidence="7">
    <location>
        <begin position="235"/>
        <end position="255"/>
    </location>
</feature>
<feature type="transmembrane region" description="Helical" evidence="7">
    <location>
        <begin position="338"/>
        <end position="356"/>
    </location>
</feature>
<evidence type="ECO:0000256" key="5">
    <source>
        <dbReference type="ARBA" id="ARBA00022989"/>
    </source>
</evidence>
<keyword evidence="6 7" id="KW-0472">Membrane</keyword>
<dbReference type="NCBIfam" id="TIGR00711">
    <property type="entry name" value="efflux_EmrB"/>
    <property type="match status" value="1"/>
</dbReference>
<dbReference type="EMBL" id="CAEZTX010000036">
    <property type="protein sequence ID" value="CAB4581262.1"/>
    <property type="molecule type" value="Genomic_DNA"/>
</dbReference>
<dbReference type="PANTHER" id="PTHR42718:SF46">
    <property type="entry name" value="BLR6921 PROTEIN"/>
    <property type="match status" value="1"/>
</dbReference>
<feature type="transmembrane region" description="Helical" evidence="7">
    <location>
        <begin position="204"/>
        <end position="223"/>
    </location>
</feature>
<reference evidence="9" key="1">
    <citation type="submission" date="2020-05" db="EMBL/GenBank/DDBJ databases">
        <authorList>
            <person name="Chiriac C."/>
            <person name="Salcher M."/>
            <person name="Ghai R."/>
            <person name="Kavagutti S V."/>
        </authorList>
    </citation>
    <scope>NUCLEOTIDE SEQUENCE</scope>
</reference>
<keyword evidence="2" id="KW-0813">Transport</keyword>
<feature type="transmembrane region" description="Helical" evidence="7">
    <location>
        <begin position="52"/>
        <end position="72"/>
    </location>
</feature>